<protein>
    <submittedName>
        <fullName evidence="2">Predicted protein</fullName>
    </submittedName>
</protein>
<evidence type="ECO:0000313" key="3">
    <source>
        <dbReference type="Proteomes" id="UP000001194"/>
    </source>
</evidence>
<dbReference type="GeneID" id="6072577"/>
<dbReference type="InParanoid" id="B0CZ55"/>
<gene>
    <name evidence="2" type="ORF">LACBIDRAFT_323107</name>
</gene>
<sequence>MGMGVGGVGVGGIDVGGVDVGGVDVGGVGRWWWWKGMGWSRSKSRDLTPQTEQNHKSLLQLSLTHTICKLFKIPVDWDWTQESGWQSSGSPVDWTGLDSSGLGILPANLACFEKSQSPPDAVSRAPPITITNPASTIVAGLMGPAVLEDIKEGMQQFLVSGLSITDPNLTPSYSSPLSASPLSLSGQRSSPLLVERSSPLSGGPTTPRWWIHMREKESLSSLSTHAMATSVMMRYSQCSSSTAASSLGSKELGGDDAGEGEELLGERDDFCVALELMVHDTGATLTMSPNPAFKCKGRQQCAVEPQQPVPGEPQPQGEPDNEEEFNKKDVIPLHWSSGLSAIEPGLKASATTASSVGSSRVPSLLPELEGTAKLEGGSSGREKTNGNMQASINMNGHRYVAQSDGRVGGGVNGMGSLPPPLSIPGSTLHSHCLSNGL</sequence>
<evidence type="ECO:0000313" key="2">
    <source>
        <dbReference type="EMBL" id="EDR12089.1"/>
    </source>
</evidence>
<dbReference type="HOGENOM" id="CLU_627088_0_0_1"/>
<name>B0CZ55_LACBS</name>
<dbReference type="RefSeq" id="XP_001876353.1">
    <property type="nucleotide sequence ID" value="XM_001876318.1"/>
</dbReference>
<keyword evidence="3" id="KW-1185">Reference proteome</keyword>
<accession>B0CZ55</accession>
<evidence type="ECO:0000256" key="1">
    <source>
        <dbReference type="SAM" id="MobiDB-lite"/>
    </source>
</evidence>
<feature type="region of interest" description="Disordered" evidence="1">
    <location>
        <begin position="303"/>
        <end position="323"/>
    </location>
</feature>
<organism evidence="3">
    <name type="scientific">Laccaria bicolor (strain S238N-H82 / ATCC MYA-4686)</name>
    <name type="common">Bicoloured deceiver</name>
    <name type="synonym">Laccaria laccata var. bicolor</name>
    <dbReference type="NCBI Taxonomy" id="486041"/>
    <lineage>
        <taxon>Eukaryota</taxon>
        <taxon>Fungi</taxon>
        <taxon>Dikarya</taxon>
        <taxon>Basidiomycota</taxon>
        <taxon>Agaricomycotina</taxon>
        <taxon>Agaricomycetes</taxon>
        <taxon>Agaricomycetidae</taxon>
        <taxon>Agaricales</taxon>
        <taxon>Agaricineae</taxon>
        <taxon>Hydnangiaceae</taxon>
        <taxon>Laccaria</taxon>
    </lineage>
</organism>
<dbReference type="Proteomes" id="UP000001194">
    <property type="component" value="Unassembled WGS sequence"/>
</dbReference>
<dbReference type="KEGG" id="lbc:LACBIDRAFT_323107"/>
<dbReference type="EMBL" id="DS547094">
    <property type="protein sequence ID" value="EDR12089.1"/>
    <property type="molecule type" value="Genomic_DNA"/>
</dbReference>
<dbReference type="AlphaFoldDB" id="B0CZ55"/>
<feature type="region of interest" description="Disordered" evidence="1">
    <location>
        <begin position="353"/>
        <end position="384"/>
    </location>
</feature>
<proteinExistence type="predicted"/>
<reference evidence="2 3" key="1">
    <citation type="journal article" date="2008" name="Nature">
        <title>The genome of Laccaria bicolor provides insights into mycorrhizal symbiosis.</title>
        <authorList>
            <person name="Martin F."/>
            <person name="Aerts A."/>
            <person name="Ahren D."/>
            <person name="Brun A."/>
            <person name="Danchin E.G.J."/>
            <person name="Duchaussoy F."/>
            <person name="Gibon J."/>
            <person name="Kohler A."/>
            <person name="Lindquist E."/>
            <person name="Pereda V."/>
            <person name="Salamov A."/>
            <person name="Shapiro H.J."/>
            <person name="Wuyts J."/>
            <person name="Blaudez D."/>
            <person name="Buee M."/>
            <person name="Brokstein P."/>
            <person name="Canbaeck B."/>
            <person name="Cohen D."/>
            <person name="Courty P.E."/>
            <person name="Coutinho P.M."/>
            <person name="Delaruelle C."/>
            <person name="Detter J.C."/>
            <person name="Deveau A."/>
            <person name="DiFazio S."/>
            <person name="Duplessis S."/>
            <person name="Fraissinet-Tachet L."/>
            <person name="Lucic E."/>
            <person name="Frey-Klett P."/>
            <person name="Fourrey C."/>
            <person name="Feussner I."/>
            <person name="Gay G."/>
            <person name="Grimwood J."/>
            <person name="Hoegger P.J."/>
            <person name="Jain P."/>
            <person name="Kilaru S."/>
            <person name="Labbe J."/>
            <person name="Lin Y.C."/>
            <person name="Legue V."/>
            <person name="Le Tacon F."/>
            <person name="Marmeisse R."/>
            <person name="Melayah D."/>
            <person name="Montanini B."/>
            <person name="Muratet M."/>
            <person name="Nehls U."/>
            <person name="Niculita-Hirzel H."/>
            <person name="Oudot-Le Secq M.P."/>
            <person name="Peter M."/>
            <person name="Quesneville H."/>
            <person name="Rajashekar B."/>
            <person name="Reich M."/>
            <person name="Rouhier N."/>
            <person name="Schmutz J."/>
            <person name="Yin T."/>
            <person name="Chalot M."/>
            <person name="Henrissat B."/>
            <person name="Kuees U."/>
            <person name="Lucas S."/>
            <person name="Van de Peer Y."/>
            <person name="Podila G.K."/>
            <person name="Polle A."/>
            <person name="Pukkila P.J."/>
            <person name="Richardson P.M."/>
            <person name="Rouze P."/>
            <person name="Sanders I.R."/>
            <person name="Stajich J.E."/>
            <person name="Tunlid A."/>
            <person name="Tuskan G."/>
            <person name="Grigoriev I.V."/>
        </authorList>
    </citation>
    <scope>NUCLEOTIDE SEQUENCE [LARGE SCALE GENOMIC DNA]</scope>
    <source>
        <strain evidence="3">S238N-H82 / ATCC MYA-4686</strain>
    </source>
</reference>